<reference evidence="1 2" key="1">
    <citation type="journal article" date="2018" name="IMA Fungus">
        <title>IMA Genome-F 9: Draft genome sequence of Annulohypoxylon stygium, Aspergillus mulundensis, Berkeleyomyces basicola (syn. Thielaviopsis basicola), Ceratocystis smalleyi, two Cercospora beticola strains, Coleophoma cylindrospora, Fusarium fracticaudum, Phialophora cf. hyalina, and Morchella septimelata.</title>
        <authorList>
            <person name="Wingfield B.D."/>
            <person name="Bills G.F."/>
            <person name="Dong Y."/>
            <person name="Huang W."/>
            <person name="Nel W.J."/>
            <person name="Swalarsk-Parry B.S."/>
            <person name="Vaghefi N."/>
            <person name="Wilken P.M."/>
            <person name="An Z."/>
            <person name="de Beer Z.W."/>
            <person name="De Vos L."/>
            <person name="Chen L."/>
            <person name="Duong T.A."/>
            <person name="Gao Y."/>
            <person name="Hammerbacher A."/>
            <person name="Kikkert J.R."/>
            <person name="Li Y."/>
            <person name="Li H."/>
            <person name="Li K."/>
            <person name="Li Q."/>
            <person name="Liu X."/>
            <person name="Ma X."/>
            <person name="Naidoo K."/>
            <person name="Pethybridge S.J."/>
            <person name="Sun J."/>
            <person name="Steenkamp E.T."/>
            <person name="van der Nest M.A."/>
            <person name="van Wyk S."/>
            <person name="Wingfield M.J."/>
            <person name="Xiong C."/>
            <person name="Yue Q."/>
            <person name="Zhang X."/>
        </authorList>
    </citation>
    <scope>NUCLEOTIDE SEQUENCE [LARGE SCALE GENOMIC DNA]</scope>
    <source>
        <strain evidence="1 2">BP5796</strain>
    </source>
</reference>
<evidence type="ECO:0000313" key="2">
    <source>
        <dbReference type="Proteomes" id="UP000256328"/>
    </source>
</evidence>
<dbReference type="AlphaFoldDB" id="A0A3D8SGY3"/>
<dbReference type="EMBL" id="PDLN01000005">
    <property type="protein sequence ID" value="RDW85566.1"/>
    <property type="molecule type" value="Genomic_DNA"/>
</dbReference>
<accession>A0A3D8SGY3</accession>
<keyword evidence="2" id="KW-1185">Reference proteome</keyword>
<evidence type="ECO:0000313" key="1">
    <source>
        <dbReference type="EMBL" id="RDW85566.1"/>
    </source>
</evidence>
<dbReference type="Proteomes" id="UP000256328">
    <property type="component" value="Unassembled WGS sequence"/>
</dbReference>
<sequence length="181" mass="20359">MGPCHSSKGSIPGGYCRNHKETAVPAQATTPQQHEQQLYPVFYLIKLAERGDRGRISFMVRCNDRIVSDPKDKETVTEICTSRRAEYGEMYKAFVVNNTKPCISCERPAEKLARLTVFQSPQQPSARPRQIVDTVIPICQSDFICNQRANEILQHCKVKMENEHPSELVLQVVTASGLSPI</sequence>
<comment type="caution">
    <text evidence="1">The sequence shown here is derived from an EMBL/GenBank/DDBJ whole genome shotgun (WGS) entry which is preliminary data.</text>
</comment>
<name>A0A3D8SGY3_9HELO</name>
<protein>
    <submittedName>
        <fullName evidence="1">Uncharacterized protein</fullName>
    </submittedName>
</protein>
<organism evidence="1 2">
    <name type="scientific">Coleophoma crateriformis</name>
    <dbReference type="NCBI Taxonomy" id="565419"/>
    <lineage>
        <taxon>Eukaryota</taxon>
        <taxon>Fungi</taxon>
        <taxon>Dikarya</taxon>
        <taxon>Ascomycota</taxon>
        <taxon>Pezizomycotina</taxon>
        <taxon>Leotiomycetes</taxon>
        <taxon>Helotiales</taxon>
        <taxon>Dermateaceae</taxon>
        <taxon>Coleophoma</taxon>
    </lineage>
</organism>
<dbReference type="OrthoDB" id="10378140at2759"/>
<proteinExistence type="predicted"/>
<gene>
    <name evidence="1" type="ORF">BP5796_03891</name>
</gene>